<evidence type="ECO:0000259" key="8">
    <source>
        <dbReference type="Pfam" id="PF02687"/>
    </source>
</evidence>
<feature type="transmembrane region" description="Helical" evidence="7">
    <location>
        <begin position="418"/>
        <end position="442"/>
    </location>
</feature>
<dbReference type="EMBL" id="CP126980">
    <property type="protein sequence ID" value="WIM97877.1"/>
    <property type="molecule type" value="Genomic_DNA"/>
</dbReference>
<feature type="transmembrane region" description="Helical" evidence="7">
    <location>
        <begin position="247"/>
        <end position="272"/>
    </location>
</feature>
<evidence type="ECO:0000256" key="2">
    <source>
        <dbReference type="ARBA" id="ARBA00022475"/>
    </source>
</evidence>
<feature type="domain" description="ABC3 transporter permease C-terminal" evidence="8">
    <location>
        <begin position="250"/>
        <end position="369"/>
    </location>
</feature>
<feature type="transmembrane region" description="Helical" evidence="7">
    <location>
        <begin position="390"/>
        <end position="412"/>
    </location>
</feature>
<feature type="transmembrane region" description="Helical" evidence="7">
    <location>
        <begin position="671"/>
        <end position="694"/>
    </location>
</feature>
<dbReference type="PANTHER" id="PTHR30572">
    <property type="entry name" value="MEMBRANE COMPONENT OF TRANSPORTER-RELATED"/>
    <property type="match status" value="1"/>
</dbReference>
<dbReference type="InterPro" id="IPR050250">
    <property type="entry name" value="Macrolide_Exporter_MacB"/>
</dbReference>
<evidence type="ECO:0000256" key="7">
    <source>
        <dbReference type="SAM" id="Phobius"/>
    </source>
</evidence>
<dbReference type="RefSeq" id="WP_284919271.1">
    <property type="nucleotide sequence ID" value="NZ_CP126980.1"/>
</dbReference>
<evidence type="ECO:0000313" key="9">
    <source>
        <dbReference type="EMBL" id="WIM97877.1"/>
    </source>
</evidence>
<feature type="transmembrane region" description="Helical" evidence="7">
    <location>
        <begin position="472"/>
        <end position="493"/>
    </location>
</feature>
<protein>
    <submittedName>
        <fullName evidence="9">FtsX-like permease family protein</fullName>
    </submittedName>
</protein>
<dbReference type="InterPro" id="IPR003838">
    <property type="entry name" value="ABC3_permease_C"/>
</dbReference>
<keyword evidence="3 7" id="KW-0812">Transmembrane</keyword>
<comment type="subcellular location">
    <subcellularLocation>
        <location evidence="1">Cell membrane</location>
        <topology evidence="1">Multi-pass membrane protein</topology>
    </subcellularLocation>
</comment>
<evidence type="ECO:0000256" key="4">
    <source>
        <dbReference type="ARBA" id="ARBA00022989"/>
    </source>
</evidence>
<feature type="transmembrane region" description="Helical" evidence="7">
    <location>
        <begin position="715"/>
        <end position="739"/>
    </location>
</feature>
<sequence>MLALANLRERRRSFAAAFLAVTFGVALIGVTLLVHDSARPRVQSRLAAAPLLVVPPRAANESGHPSDLMPWPERDAAALAGRLDRIEGVRATVIDRSFYAQAFRDGQPVADDAARDAGHGWSSTRLAPYRLLSGAAPRTDGEVAVDAALGVGPGDRLLVNLASGPREMTVSGTVDGPGFFFTDVAAARLDPGVRAIAALLDDPGRAGAVAGRARAVVGDTGTVVTGDARAVLEPQFVAHQRFLGTQLIAAMALLGLFVTVFVVAATLALATAQRRREIGLLRAIGARPAQIRRMILGEAAGVGLAGALAGAVLAVAAAPLMKAILVSLDVTAPDFAISVSAWPLLAAALIGVGVAVTGAWAASRRAATVAPLESLLDAQVEKRPMTLGRWLAGGTSLGLGVLLAVLTAGSGADDRINLAMGAAMCFIVAATLLAPVLIGPVVRVVTAPLARRSAAAAPVLIRAELLNATRRTASTAAPIIAAVGFAVLISGMVETMRTAYPAGETKKLAGQVLIAPDRTPGLSDQVVADNPVGKAALPTRIFLDRPGAGPTVIDALGSRDPRWDRPGEAVLGESTATTFRVTAGQTITVRFVDGRSETLTVSRVLPDDPARGAFVMSRALVRRHDRAALTDTVFIPAAHAPRTVAPGAALHDARSFALADYDTDARLTSSLAMMLIAVAVGYSGLAVANTMAMAAYGRKADFTVLRSAGGTVRQLMTFVAGETALTAAIGVVLGLLVTLPPLAGMAAGLSEVTGTDVSLRLSGGVVGAAILGSLFMAVAASVTATWRVLRPRAAAG</sequence>
<feature type="transmembrane region" description="Helical" evidence="7">
    <location>
        <begin position="341"/>
        <end position="362"/>
    </location>
</feature>
<dbReference type="Pfam" id="PF02687">
    <property type="entry name" value="FtsX"/>
    <property type="match status" value="2"/>
</dbReference>
<feature type="transmembrane region" description="Helical" evidence="7">
    <location>
        <begin position="12"/>
        <end position="34"/>
    </location>
</feature>
<gene>
    <name evidence="9" type="ORF">ACTOB_001433</name>
</gene>
<evidence type="ECO:0000256" key="1">
    <source>
        <dbReference type="ARBA" id="ARBA00004651"/>
    </source>
</evidence>
<evidence type="ECO:0000256" key="5">
    <source>
        <dbReference type="ARBA" id="ARBA00023136"/>
    </source>
</evidence>
<feature type="domain" description="ABC3 transporter permease C-terminal" evidence="8">
    <location>
        <begin position="674"/>
        <end position="790"/>
    </location>
</feature>
<evidence type="ECO:0000313" key="10">
    <source>
        <dbReference type="Proteomes" id="UP001240150"/>
    </source>
</evidence>
<accession>A0ABY8WKE2</accession>
<feature type="transmembrane region" description="Helical" evidence="7">
    <location>
        <begin position="293"/>
        <end position="321"/>
    </location>
</feature>
<keyword evidence="2" id="KW-1003">Cell membrane</keyword>
<keyword evidence="5 7" id="KW-0472">Membrane</keyword>
<reference evidence="9 10" key="1">
    <citation type="submission" date="2023-06" db="EMBL/GenBank/DDBJ databases">
        <authorList>
            <person name="Yushchuk O."/>
            <person name="Binda E."/>
            <person name="Ruckert-Reed C."/>
            <person name="Fedorenko V."/>
            <person name="Kalinowski J."/>
            <person name="Marinelli F."/>
        </authorList>
    </citation>
    <scope>NUCLEOTIDE SEQUENCE [LARGE SCALE GENOMIC DNA]</scope>
    <source>
        <strain evidence="9 10">NRRL 3884</strain>
    </source>
</reference>
<evidence type="ECO:0000256" key="3">
    <source>
        <dbReference type="ARBA" id="ARBA00022692"/>
    </source>
</evidence>
<dbReference type="PANTHER" id="PTHR30572:SF4">
    <property type="entry name" value="ABC TRANSPORTER PERMEASE YTRF"/>
    <property type="match status" value="1"/>
</dbReference>
<feature type="transmembrane region" description="Helical" evidence="7">
    <location>
        <begin position="759"/>
        <end position="782"/>
    </location>
</feature>
<proteinExistence type="inferred from homology"/>
<organism evidence="9 10">
    <name type="scientific">Actinoplanes oblitus</name>
    <dbReference type="NCBI Taxonomy" id="3040509"/>
    <lineage>
        <taxon>Bacteria</taxon>
        <taxon>Bacillati</taxon>
        <taxon>Actinomycetota</taxon>
        <taxon>Actinomycetes</taxon>
        <taxon>Micromonosporales</taxon>
        <taxon>Micromonosporaceae</taxon>
        <taxon>Actinoplanes</taxon>
    </lineage>
</organism>
<dbReference type="Proteomes" id="UP001240150">
    <property type="component" value="Chromosome"/>
</dbReference>
<keyword evidence="10" id="KW-1185">Reference proteome</keyword>
<keyword evidence="4 7" id="KW-1133">Transmembrane helix</keyword>
<name>A0ABY8WKE2_9ACTN</name>
<evidence type="ECO:0000256" key="6">
    <source>
        <dbReference type="ARBA" id="ARBA00038076"/>
    </source>
</evidence>
<comment type="similarity">
    <text evidence="6">Belongs to the ABC-4 integral membrane protein family.</text>
</comment>